<evidence type="ECO:0000256" key="1">
    <source>
        <dbReference type="ARBA" id="ARBA00007398"/>
    </source>
</evidence>
<dbReference type="EMBL" id="MCFH01000012">
    <property type="protein sequence ID" value="ORX53777.1"/>
    <property type="molecule type" value="Genomic_DNA"/>
</dbReference>
<organism evidence="2 3">
    <name type="scientific">Piromyces finnis</name>
    <dbReference type="NCBI Taxonomy" id="1754191"/>
    <lineage>
        <taxon>Eukaryota</taxon>
        <taxon>Fungi</taxon>
        <taxon>Fungi incertae sedis</taxon>
        <taxon>Chytridiomycota</taxon>
        <taxon>Chytridiomycota incertae sedis</taxon>
        <taxon>Neocallimastigomycetes</taxon>
        <taxon>Neocallimastigales</taxon>
        <taxon>Neocallimastigaceae</taxon>
        <taxon>Piromyces</taxon>
    </lineage>
</organism>
<name>A0A1Y1VDY6_9FUNG</name>
<gene>
    <name evidence="2" type="ORF">BCR36DRAFT_348675</name>
</gene>
<dbReference type="Gene3D" id="3.40.50.1010">
    <property type="entry name" value="5'-nuclease"/>
    <property type="match status" value="1"/>
</dbReference>
<dbReference type="PANTHER" id="PTHR15665:SF1">
    <property type="entry name" value="PROTEIN ASTEROID HOMOLOG 1"/>
    <property type="match status" value="1"/>
</dbReference>
<reference evidence="2 3" key="1">
    <citation type="submission" date="2016-08" db="EMBL/GenBank/DDBJ databases">
        <title>Genomes of anaerobic fungi encode conserved fungal cellulosomes for biomass hydrolysis.</title>
        <authorList>
            <consortium name="DOE Joint Genome Institute"/>
            <person name="Haitjema C.H."/>
            <person name="Gilmore S.P."/>
            <person name="Henske J.K."/>
            <person name="Solomon K.V."/>
            <person name="De Groot R."/>
            <person name="Kuo A."/>
            <person name="Mondo S.J."/>
            <person name="Salamov A.A."/>
            <person name="Labutti K."/>
            <person name="Zhao Z."/>
            <person name="Chiniquy J."/>
            <person name="Barry K."/>
            <person name="Brewer H.M."/>
            <person name="Purvine S.O."/>
            <person name="Wright A.T."/>
            <person name="Boxma B."/>
            <person name="Van Alen T."/>
            <person name="Hackstein J.H."/>
            <person name="Baker S.E."/>
            <person name="Grigoriev I.V."/>
            <person name="O'Malley M.A."/>
        </authorList>
    </citation>
    <scope>NUCLEOTIDE SEQUENCE [LARGE SCALE GENOMIC DNA]</scope>
    <source>
        <strain evidence="3">finn</strain>
    </source>
</reference>
<dbReference type="STRING" id="1754191.A0A1Y1VDY6"/>
<evidence type="ECO:0000313" key="2">
    <source>
        <dbReference type="EMBL" id="ORX53777.1"/>
    </source>
</evidence>
<dbReference type="SUPFAM" id="SSF88723">
    <property type="entry name" value="PIN domain-like"/>
    <property type="match status" value="1"/>
</dbReference>
<evidence type="ECO:0000313" key="3">
    <source>
        <dbReference type="Proteomes" id="UP000193719"/>
    </source>
</evidence>
<dbReference type="InterPro" id="IPR026832">
    <property type="entry name" value="Asteroid"/>
</dbReference>
<accession>A0A1Y1VDY6</accession>
<reference evidence="2 3" key="2">
    <citation type="submission" date="2016-08" db="EMBL/GenBank/DDBJ databases">
        <title>Pervasive Adenine N6-methylation of Active Genes in Fungi.</title>
        <authorList>
            <consortium name="DOE Joint Genome Institute"/>
            <person name="Mondo S.J."/>
            <person name="Dannebaum R.O."/>
            <person name="Kuo R.C."/>
            <person name="Labutti K."/>
            <person name="Haridas S."/>
            <person name="Kuo A."/>
            <person name="Salamov A."/>
            <person name="Ahrendt S.R."/>
            <person name="Lipzen A."/>
            <person name="Sullivan W."/>
            <person name="Andreopoulos W.B."/>
            <person name="Clum A."/>
            <person name="Lindquist E."/>
            <person name="Daum C."/>
            <person name="Ramamoorthy G.K."/>
            <person name="Gryganskyi A."/>
            <person name="Culley D."/>
            <person name="Magnuson J.K."/>
            <person name="James T.Y."/>
            <person name="O'Malley M.A."/>
            <person name="Stajich J.E."/>
            <person name="Spatafora J.W."/>
            <person name="Visel A."/>
            <person name="Grigoriev I.V."/>
        </authorList>
    </citation>
    <scope>NUCLEOTIDE SEQUENCE [LARGE SCALE GENOMIC DNA]</scope>
    <source>
        <strain evidence="3">finn</strain>
    </source>
</reference>
<proteinExistence type="inferred from homology"/>
<dbReference type="AlphaFoldDB" id="A0A1Y1VDY6"/>
<comment type="caution">
    <text evidence="2">The sequence shown here is derived from an EMBL/GenBank/DDBJ whole genome shotgun (WGS) entry which is preliminary data.</text>
</comment>
<dbReference type="InterPro" id="IPR029060">
    <property type="entry name" value="PIN-like_dom_sf"/>
</dbReference>
<sequence length="744" mass="88232">MGVMKLNTFITKNIKFEHSHWNIDKKEYYRLNNNKYTMDNKNKKNELNLIIDANSFFYYLANKINWFVFDNISFFKLLKEYLFQLLSINNLEKIFFVFDGMDTDIKKNTNLGRADKRVKSIKKFYNKIVTSNKKKNGFLKPEKVCATPLLKIAYAQYLFDAKYYLKKLDVRLSLFEADSDIAYLAKKYNGYVISNDSDFYIYDIPGYINIESLRFNFNKNPGEIFYKVYKNTALTEYLGIPKEYLPVFATLCGNDYFTPSKYSALLRQINHYNKSDDIKSNNEENKYIRISKFLLEIKENVDKKCPSPDISVEEKQKLIISELFKFKNKEKNEDLEKLCYTNLVNSVNEYNLTTLKYTDIKCINKDILHSYYNGKIYDLLLNVLYNHFYKCTQYFENLNKENCWLITKKLRLELYELLLLRNNQGNKISHTATPTNKTQSNNNTIQKKEYSILEYFTENNKIVYKEITIPIDSTKIFPTTLEEKFIIYLDTFHSNIDSVKKLPYYLMVGVINLRFYLIEKIKNNSFVPEGSSDFYIQFYNTYKNNDEKNIPHEENNSDAKTVLHTYEFEALVASCVAALSFSYLHQSTYMKSKKHVEDIPKKLSNFSIENNLKENNMNYYNTFIAFAKHYHKRHLHLKKNISPKNIISQFDNSVQIYAEFINVLLGNCQLLQILKLTDAKKEINSLFTMYHYSWEEAFYSMVNYIKKNGGESIFNKLFKIKNKDYLNFLEKVYSLILNTILSLD</sequence>
<dbReference type="Proteomes" id="UP000193719">
    <property type="component" value="Unassembled WGS sequence"/>
</dbReference>
<protein>
    <submittedName>
        <fullName evidence="2">Uncharacterized protein</fullName>
    </submittedName>
</protein>
<comment type="similarity">
    <text evidence="1">Belongs to the asteroid family.</text>
</comment>
<dbReference type="PANTHER" id="PTHR15665">
    <property type="entry name" value="ASTEROID PROTEIN"/>
    <property type="match status" value="1"/>
</dbReference>
<dbReference type="OrthoDB" id="2107847at2759"/>
<keyword evidence="3" id="KW-1185">Reference proteome</keyword>